<feature type="compositionally biased region" description="Basic and acidic residues" evidence="4">
    <location>
        <begin position="450"/>
        <end position="460"/>
    </location>
</feature>
<evidence type="ECO:0000256" key="4">
    <source>
        <dbReference type="SAM" id="MobiDB-lite"/>
    </source>
</evidence>
<dbReference type="InterPro" id="IPR015840">
    <property type="entry name" value="DNA_MeTrfase_ParB"/>
</dbReference>
<evidence type="ECO:0000259" key="5">
    <source>
        <dbReference type="SMART" id="SM00470"/>
    </source>
</evidence>
<dbReference type="PRINTS" id="PR00508">
    <property type="entry name" value="S21N4MTFRASE"/>
</dbReference>
<dbReference type="GO" id="GO:0005694">
    <property type="term" value="C:chromosome"/>
    <property type="evidence" value="ECO:0007669"/>
    <property type="project" value="TreeGrafter"/>
</dbReference>
<gene>
    <name evidence="6" type="ORF">LMG29542_03368</name>
</gene>
<comment type="similarity">
    <text evidence="3">Belongs to the N(4)/N(6)-methyltransferase family.</text>
</comment>
<dbReference type="CDD" id="cd16403">
    <property type="entry name" value="ParB_N_like_MT"/>
    <property type="match status" value="1"/>
</dbReference>
<name>A0A6J5DW76_9BURK</name>
<dbReference type="GO" id="GO:0045881">
    <property type="term" value="P:positive regulation of sporulation resulting in formation of a cellular spore"/>
    <property type="evidence" value="ECO:0007669"/>
    <property type="project" value="TreeGrafter"/>
</dbReference>
<dbReference type="GO" id="GO:0032259">
    <property type="term" value="P:methylation"/>
    <property type="evidence" value="ECO:0007669"/>
    <property type="project" value="UniProtKB-KW"/>
</dbReference>
<dbReference type="Pfam" id="PF01555">
    <property type="entry name" value="N6_N4_Mtase"/>
    <property type="match status" value="1"/>
</dbReference>
<evidence type="ECO:0000256" key="1">
    <source>
        <dbReference type="ARBA" id="ARBA00022603"/>
    </source>
</evidence>
<accession>A0A6J5DW76</accession>
<dbReference type="InterPro" id="IPR002941">
    <property type="entry name" value="DNA_methylase_N4/N6"/>
</dbReference>
<dbReference type="SUPFAM" id="SSF110849">
    <property type="entry name" value="ParB/Sulfiredoxin"/>
    <property type="match status" value="1"/>
</dbReference>
<dbReference type="EC" id="2.1.1.-" evidence="3"/>
<reference evidence="6 7" key="1">
    <citation type="submission" date="2020-04" db="EMBL/GenBank/DDBJ databases">
        <authorList>
            <person name="De Canck E."/>
        </authorList>
    </citation>
    <scope>NUCLEOTIDE SEQUENCE [LARGE SCALE GENOMIC DNA]</scope>
    <source>
        <strain evidence="6 7">LMG 29542</strain>
    </source>
</reference>
<dbReference type="SMART" id="SM00470">
    <property type="entry name" value="ParB"/>
    <property type="match status" value="1"/>
</dbReference>
<dbReference type="Pfam" id="PF02195">
    <property type="entry name" value="ParB_N"/>
    <property type="match status" value="1"/>
</dbReference>
<protein>
    <recommendedName>
        <fullName evidence="3">Methyltransferase</fullName>
        <ecNumber evidence="3">2.1.1.-</ecNumber>
    </recommendedName>
</protein>
<dbReference type="GO" id="GO:0003677">
    <property type="term" value="F:DNA binding"/>
    <property type="evidence" value="ECO:0007669"/>
    <property type="project" value="InterPro"/>
</dbReference>
<dbReference type="Proteomes" id="UP000494363">
    <property type="component" value="Unassembled WGS sequence"/>
</dbReference>
<dbReference type="RefSeq" id="WP_377693547.1">
    <property type="nucleotide sequence ID" value="NZ_JBHLTK010000153.1"/>
</dbReference>
<dbReference type="InterPro" id="IPR036086">
    <property type="entry name" value="ParB/Sulfiredoxin_sf"/>
</dbReference>
<dbReference type="AlphaFoldDB" id="A0A6J5DW76"/>
<dbReference type="GO" id="GO:0007059">
    <property type="term" value="P:chromosome segregation"/>
    <property type="evidence" value="ECO:0007669"/>
    <property type="project" value="TreeGrafter"/>
</dbReference>
<dbReference type="InterPro" id="IPR003115">
    <property type="entry name" value="ParB_N"/>
</dbReference>
<feature type="domain" description="ParB-like N-terminal" evidence="5">
    <location>
        <begin position="7"/>
        <end position="93"/>
    </location>
</feature>
<organism evidence="6 7">
    <name type="scientific">Paraburkholderia humisilvae</name>
    <dbReference type="NCBI Taxonomy" id="627669"/>
    <lineage>
        <taxon>Bacteria</taxon>
        <taxon>Pseudomonadati</taxon>
        <taxon>Pseudomonadota</taxon>
        <taxon>Betaproteobacteria</taxon>
        <taxon>Burkholderiales</taxon>
        <taxon>Burkholderiaceae</taxon>
        <taxon>Paraburkholderia</taxon>
    </lineage>
</organism>
<dbReference type="InterPro" id="IPR050336">
    <property type="entry name" value="Chromosome_partition/occlusion"/>
</dbReference>
<dbReference type="EMBL" id="CADIKH010000014">
    <property type="protein sequence ID" value="CAB3758540.1"/>
    <property type="molecule type" value="Genomic_DNA"/>
</dbReference>
<dbReference type="GO" id="GO:0008170">
    <property type="term" value="F:N-methyltransferase activity"/>
    <property type="evidence" value="ECO:0007669"/>
    <property type="project" value="InterPro"/>
</dbReference>
<dbReference type="PIRSF" id="PIRSF036758">
    <property type="entry name" value="Aden_M_ParB"/>
    <property type="match status" value="1"/>
</dbReference>
<keyword evidence="1" id="KW-0489">Methyltransferase</keyword>
<dbReference type="InterPro" id="IPR001091">
    <property type="entry name" value="RM_Methyltransferase"/>
</dbReference>
<evidence type="ECO:0000313" key="7">
    <source>
        <dbReference type="Proteomes" id="UP000494363"/>
    </source>
</evidence>
<keyword evidence="2" id="KW-0808">Transferase</keyword>
<dbReference type="Gene3D" id="3.90.1530.10">
    <property type="entry name" value="Conserved hypothetical protein from pyrococcus furiosus pfu- 392566-001, ParB domain"/>
    <property type="match status" value="1"/>
</dbReference>
<keyword evidence="7" id="KW-1185">Reference proteome</keyword>
<dbReference type="InterPro" id="IPR029063">
    <property type="entry name" value="SAM-dependent_MTases_sf"/>
</dbReference>
<dbReference type="PANTHER" id="PTHR33375:SF1">
    <property type="entry name" value="CHROMOSOME-PARTITIONING PROTEIN PARB-RELATED"/>
    <property type="match status" value="1"/>
</dbReference>
<feature type="region of interest" description="Disordered" evidence="4">
    <location>
        <begin position="418"/>
        <end position="473"/>
    </location>
</feature>
<dbReference type="SUPFAM" id="SSF53335">
    <property type="entry name" value="S-adenosyl-L-methionine-dependent methyltransferases"/>
    <property type="match status" value="1"/>
</dbReference>
<proteinExistence type="inferred from homology"/>
<evidence type="ECO:0000313" key="6">
    <source>
        <dbReference type="EMBL" id="CAB3758540.1"/>
    </source>
</evidence>
<dbReference type="Gene3D" id="3.40.50.150">
    <property type="entry name" value="Vaccinia Virus protein VP39"/>
    <property type="match status" value="1"/>
</dbReference>
<dbReference type="PANTHER" id="PTHR33375">
    <property type="entry name" value="CHROMOSOME-PARTITIONING PROTEIN PARB-RELATED"/>
    <property type="match status" value="1"/>
</dbReference>
<evidence type="ECO:0000256" key="2">
    <source>
        <dbReference type="ARBA" id="ARBA00022679"/>
    </source>
</evidence>
<sequence>MWADAIEQRPVAALNAYAKNARTHSEAQLAQLADSMREWGFTIPVLVAEDGTIIAGHGRVEVAKRLGYEAVPVIVARGWSAQQIRAYVLADNRLAENAGWDNALLISELEALTLDGFAIGLAGFSELDMDRLLRGARGRDDEDDIPPVPEQAVTVEGDVWVLGGHRLACGDSTKAEVAAVALAGVRPSLMITDPPYGVDYDADWRNRVVMVEGERRGTHGTRSTGKVLNDTRADWREAWQHFAGDVAYVWHAGIYADVVAGSLRACGFGIRSQIIWAKHTFVVSRGHYHWQHEPCWYAVREGKTAGWTGDRSQSTLWQIEHRRSESGHSTQKPVEAMRRPIENHTSPGQAVYEPFSGSGTTIVAAESVGRTCHAIELNPAYCDVAIQRWQVATRQQAVRERDGLTFAQAAQAAGIEVSNGKDTTTASNGTEAGARDAASVPRKQAGGKARKGDADTARPSRRDRKNGVAAHGT</sequence>
<evidence type="ECO:0000256" key="3">
    <source>
        <dbReference type="RuleBase" id="RU362026"/>
    </source>
</evidence>
<feature type="compositionally biased region" description="Polar residues" evidence="4">
    <location>
        <begin position="420"/>
        <end position="430"/>
    </location>
</feature>